<accession>A0A165XEM8</accession>
<organism evidence="2 3">
    <name type="scientific">Athelia psychrophila</name>
    <dbReference type="NCBI Taxonomy" id="1759441"/>
    <lineage>
        <taxon>Eukaryota</taxon>
        <taxon>Fungi</taxon>
        <taxon>Dikarya</taxon>
        <taxon>Basidiomycota</taxon>
        <taxon>Agaricomycotina</taxon>
        <taxon>Agaricomycetes</taxon>
        <taxon>Agaricomycetidae</taxon>
        <taxon>Atheliales</taxon>
        <taxon>Atheliaceae</taxon>
        <taxon>Athelia</taxon>
    </lineage>
</organism>
<keyword evidence="3" id="KW-1185">Reference proteome</keyword>
<name>A0A165XEM8_9AGAM</name>
<gene>
    <name evidence="2" type="ORF">FIBSPDRAFT_261967</name>
</gene>
<reference evidence="2 3" key="1">
    <citation type="journal article" date="2016" name="Mol. Biol. Evol.">
        <title>Comparative Genomics of Early-Diverging Mushroom-Forming Fungi Provides Insights into the Origins of Lignocellulose Decay Capabilities.</title>
        <authorList>
            <person name="Nagy L.G."/>
            <person name="Riley R."/>
            <person name="Tritt A."/>
            <person name="Adam C."/>
            <person name="Daum C."/>
            <person name="Floudas D."/>
            <person name="Sun H."/>
            <person name="Yadav J.S."/>
            <person name="Pangilinan J."/>
            <person name="Larsson K.H."/>
            <person name="Matsuura K."/>
            <person name="Barry K."/>
            <person name="Labutti K."/>
            <person name="Kuo R."/>
            <person name="Ohm R.A."/>
            <person name="Bhattacharya S.S."/>
            <person name="Shirouzu T."/>
            <person name="Yoshinaga Y."/>
            <person name="Martin F.M."/>
            <person name="Grigoriev I.V."/>
            <person name="Hibbett D.S."/>
        </authorList>
    </citation>
    <scope>NUCLEOTIDE SEQUENCE [LARGE SCALE GENOMIC DNA]</scope>
    <source>
        <strain evidence="2 3">CBS 109695</strain>
    </source>
</reference>
<dbReference type="AlphaFoldDB" id="A0A165XEM8"/>
<sequence>MHINRSAQHESETAFNRTHQLPSLHRLIQSQSLCRLFCPPPTQRLQRCSSVKCVMPGFPVWKSSHPTPALLLRSPSYAHRSLAEQAPWTCGPMG</sequence>
<protein>
    <submittedName>
        <fullName evidence="2">Uncharacterized protein</fullName>
    </submittedName>
</protein>
<evidence type="ECO:0000256" key="1">
    <source>
        <dbReference type="SAM" id="MobiDB-lite"/>
    </source>
</evidence>
<feature type="region of interest" description="Disordered" evidence="1">
    <location>
        <begin position="1"/>
        <end position="20"/>
    </location>
</feature>
<dbReference type="EMBL" id="KV417720">
    <property type="protein sequence ID" value="KZP08470.1"/>
    <property type="molecule type" value="Genomic_DNA"/>
</dbReference>
<evidence type="ECO:0000313" key="3">
    <source>
        <dbReference type="Proteomes" id="UP000076532"/>
    </source>
</evidence>
<evidence type="ECO:0000313" key="2">
    <source>
        <dbReference type="EMBL" id="KZP08470.1"/>
    </source>
</evidence>
<proteinExistence type="predicted"/>
<dbReference type="Proteomes" id="UP000076532">
    <property type="component" value="Unassembled WGS sequence"/>
</dbReference>